<evidence type="ECO:0000313" key="4">
    <source>
        <dbReference type="EMBL" id="GIM84648.1"/>
    </source>
</evidence>
<keyword evidence="2" id="KW-0472">Membrane</keyword>
<dbReference type="Proteomes" id="UP000680865">
    <property type="component" value="Unassembled WGS sequence"/>
</dbReference>
<reference evidence="4" key="1">
    <citation type="submission" date="2021-03" db="EMBL/GenBank/DDBJ databases">
        <title>Whole genome shotgun sequence of Actinoplanes consettensis NBRC 14913.</title>
        <authorList>
            <person name="Komaki H."/>
            <person name="Tamura T."/>
        </authorList>
    </citation>
    <scope>NUCLEOTIDE SEQUENCE</scope>
    <source>
        <strain evidence="4">NBRC 14913</strain>
    </source>
</reference>
<dbReference type="Pfam" id="PF00085">
    <property type="entry name" value="Thioredoxin"/>
    <property type="match status" value="1"/>
</dbReference>
<feature type="compositionally biased region" description="Low complexity" evidence="1">
    <location>
        <begin position="34"/>
        <end position="44"/>
    </location>
</feature>
<dbReference type="Gene3D" id="3.40.30.10">
    <property type="entry name" value="Glutaredoxin"/>
    <property type="match status" value="1"/>
</dbReference>
<sequence>MDVTGLIVVVAVLLVGVAAGLWRRRTDGRLRSVGARPAPARSGSAGSGPAGSGPAGSGLAGSGLAGSGLAGSGLAGSGLAGSGLAGSGLAGSGSGEGGSMGGDGERIDAGLLAELGVGPADATLLQFSTAFCSPCRAVRRVSAEVAELLPGVRHVEVDAESHLDAVRALDIWRTPTLLVLDGEGRVTKRATGVPSKPQLIAALGNVLPSR</sequence>
<organism evidence="4 5">
    <name type="scientific">Winogradskya consettensis</name>
    <dbReference type="NCBI Taxonomy" id="113560"/>
    <lineage>
        <taxon>Bacteria</taxon>
        <taxon>Bacillati</taxon>
        <taxon>Actinomycetota</taxon>
        <taxon>Actinomycetes</taxon>
        <taxon>Micromonosporales</taxon>
        <taxon>Micromonosporaceae</taxon>
        <taxon>Winogradskya</taxon>
    </lineage>
</organism>
<dbReference type="SUPFAM" id="SSF52833">
    <property type="entry name" value="Thioredoxin-like"/>
    <property type="match status" value="1"/>
</dbReference>
<proteinExistence type="predicted"/>
<comment type="caution">
    <text evidence="4">The sequence shown here is derived from an EMBL/GenBank/DDBJ whole genome shotgun (WGS) entry which is preliminary data.</text>
</comment>
<feature type="region of interest" description="Disordered" evidence="1">
    <location>
        <begin position="32"/>
        <end position="57"/>
    </location>
</feature>
<dbReference type="PROSITE" id="PS51352">
    <property type="entry name" value="THIOREDOXIN_2"/>
    <property type="match status" value="1"/>
</dbReference>
<dbReference type="AlphaFoldDB" id="A0A919T4I2"/>
<gene>
    <name evidence="4" type="ORF">Aco04nite_92380</name>
</gene>
<keyword evidence="2" id="KW-0812">Transmembrane</keyword>
<keyword evidence="2" id="KW-1133">Transmembrane helix</keyword>
<evidence type="ECO:0000256" key="2">
    <source>
        <dbReference type="SAM" id="Phobius"/>
    </source>
</evidence>
<dbReference type="InterPro" id="IPR013766">
    <property type="entry name" value="Thioredoxin_domain"/>
</dbReference>
<evidence type="ECO:0000259" key="3">
    <source>
        <dbReference type="PROSITE" id="PS51352"/>
    </source>
</evidence>
<evidence type="ECO:0000256" key="1">
    <source>
        <dbReference type="SAM" id="MobiDB-lite"/>
    </source>
</evidence>
<dbReference type="EMBL" id="BOQP01000070">
    <property type="protein sequence ID" value="GIM84648.1"/>
    <property type="molecule type" value="Genomic_DNA"/>
</dbReference>
<evidence type="ECO:0000313" key="5">
    <source>
        <dbReference type="Proteomes" id="UP000680865"/>
    </source>
</evidence>
<keyword evidence="5" id="KW-1185">Reference proteome</keyword>
<protein>
    <recommendedName>
        <fullName evidence="3">Thioredoxin domain-containing protein</fullName>
    </recommendedName>
</protein>
<feature type="domain" description="Thioredoxin" evidence="3">
    <location>
        <begin position="78"/>
        <end position="208"/>
    </location>
</feature>
<feature type="transmembrane region" description="Helical" evidence="2">
    <location>
        <begin position="6"/>
        <end position="22"/>
    </location>
</feature>
<name>A0A919T4I2_9ACTN</name>
<dbReference type="InterPro" id="IPR036249">
    <property type="entry name" value="Thioredoxin-like_sf"/>
</dbReference>
<feature type="compositionally biased region" description="Gly residues" evidence="1">
    <location>
        <begin position="45"/>
        <end position="57"/>
    </location>
</feature>
<dbReference type="CDD" id="cd02947">
    <property type="entry name" value="TRX_family"/>
    <property type="match status" value="1"/>
</dbReference>
<accession>A0A919T4I2</accession>